<protein>
    <submittedName>
        <fullName evidence="1">Uncharacterized protein</fullName>
    </submittedName>
</protein>
<accession>A0A5N5IXR9</accession>
<keyword evidence="2" id="KW-1185">Reference proteome</keyword>
<dbReference type="Proteomes" id="UP000326939">
    <property type="component" value="Chromosome 19"/>
</dbReference>
<dbReference type="EMBL" id="VDCV01000019">
    <property type="protein sequence ID" value="KAB5511878.1"/>
    <property type="molecule type" value="Genomic_DNA"/>
</dbReference>
<proteinExistence type="predicted"/>
<sequence>MVRQNVEKLDDGPFKCIFCGYKFAAATSVLTFIACGPCLLSVISPPSRVAALGKVAVEAYVLQELGSLPELVDPELGSEYSSEEAMVTLNVTLLCTNASPTFRFQCSGPSFLILGFLRSRKHKAIRNHFRQNPIACLQTDHAVQIPQTRGKNLRRPAVF</sequence>
<dbReference type="AlphaFoldDB" id="A0A5N5IXR9"/>
<name>A0A5N5IXR9_9ROSI</name>
<gene>
    <name evidence="1" type="ORF">DKX38_028906</name>
</gene>
<reference evidence="2" key="1">
    <citation type="journal article" date="2019" name="Gigascience">
        <title>De novo genome assembly of the endangered Acer yangbiense, a plant species with extremely small populations endemic to Yunnan Province, China.</title>
        <authorList>
            <person name="Yang J."/>
            <person name="Wariss H.M."/>
            <person name="Tao L."/>
            <person name="Zhang R."/>
            <person name="Yun Q."/>
            <person name="Hollingsworth P."/>
            <person name="Dao Z."/>
            <person name="Luo G."/>
            <person name="Guo H."/>
            <person name="Ma Y."/>
            <person name="Sun W."/>
        </authorList>
    </citation>
    <scope>NUCLEOTIDE SEQUENCE [LARGE SCALE GENOMIC DNA]</scope>
    <source>
        <strain evidence="2">cv. br00</strain>
    </source>
</reference>
<evidence type="ECO:0000313" key="2">
    <source>
        <dbReference type="Proteomes" id="UP000326939"/>
    </source>
</evidence>
<evidence type="ECO:0000313" key="1">
    <source>
        <dbReference type="EMBL" id="KAB5511878.1"/>
    </source>
</evidence>
<organism evidence="1 2">
    <name type="scientific">Salix brachista</name>
    <dbReference type="NCBI Taxonomy" id="2182728"/>
    <lineage>
        <taxon>Eukaryota</taxon>
        <taxon>Viridiplantae</taxon>
        <taxon>Streptophyta</taxon>
        <taxon>Embryophyta</taxon>
        <taxon>Tracheophyta</taxon>
        <taxon>Spermatophyta</taxon>
        <taxon>Magnoliopsida</taxon>
        <taxon>eudicotyledons</taxon>
        <taxon>Gunneridae</taxon>
        <taxon>Pentapetalae</taxon>
        <taxon>rosids</taxon>
        <taxon>fabids</taxon>
        <taxon>Malpighiales</taxon>
        <taxon>Salicaceae</taxon>
        <taxon>Saliceae</taxon>
        <taxon>Salix</taxon>
    </lineage>
</organism>
<dbReference type="PROSITE" id="PS51257">
    <property type="entry name" value="PROKAR_LIPOPROTEIN"/>
    <property type="match status" value="1"/>
</dbReference>
<comment type="caution">
    <text evidence="1">The sequence shown here is derived from an EMBL/GenBank/DDBJ whole genome shotgun (WGS) entry which is preliminary data.</text>
</comment>